<evidence type="ECO:0000259" key="6">
    <source>
        <dbReference type="PROSITE" id="PS51007"/>
    </source>
</evidence>
<dbReference type="Proteomes" id="UP001056937">
    <property type="component" value="Chromosome 1"/>
</dbReference>
<protein>
    <submittedName>
        <fullName evidence="7">Cytochrome c</fullName>
    </submittedName>
</protein>
<dbReference type="InterPro" id="IPR036909">
    <property type="entry name" value="Cyt_c-like_dom_sf"/>
</dbReference>
<evidence type="ECO:0000313" key="7">
    <source>
        <dbReference type="EMBL" id="USI72335.1"/>
    </source>
</evidence>
<dbReference type="PROSITE" id="PS51007">
    <property type="entry name" value="CYTC"/>
    <property type="match status" value="1"/>
</dbReference>
<evidence type="ECO:0000313" key="8">
    <source>
        <dbReference type="Proteomes" id="UP001056937"/>
    </source>
</evidence>
<gene>
    <name evidence="7" type="ORF">LHA26_13695</name>
</gene>
<dbReference type="SUPFAM" id="SSF46626">
    <property type="entry name" value="Cytochrome c"/>
    <property type="match status" value="1"/>
</dbReference>
<accession>A0ABY4X6W0</accession>
<evidence type="ECO:0000256" key="3">
    <source>
        <dbReference type="ARBA" id="ARBA00023004"/>
    </source>
</evidence>
<name>A0ABY4X6W0_9SPHN</name>
<evidence type="ECO:0000256" key="2">
    <source>
        <dbReference type="ARBA" id="ARBA00022723"/>
    </source>
</evidence>
<proteinExistence type="predicted"/>
<keyword evidence="2 4" id="KW-0479">Metal-binding</keyword>
<keyword evidence="3 4" id="KW-0408">Iron</keyword>
<evidence type="ECO:0000256" key="1">
    <source>
        <dbReference type="ARBA" id="ARBA00022617"/>
    </source>
</evidence>
<dbReference type="Gene3D" id="1.10.760.10">
    <property type="entry name" value="Cytochrome c-like domain"/>
    <property type="match status" value="1"/>
</dbReference>
<evidence type="ECO:0000256" key="4">
    <source>
        <dbReference type="PROSITE-ProRule" id="PRU00433"/>
    </source>
</evidence>
<feature type="domain" description="Cytochrome c" evidence="6">
    <location>
        <begin position="44"/>
        <end position="116"/>
    </location>
</feature>
<feature type="region of interest" description="Disordered" evidence="5">
    <location>
        <begin position="122"/>
        <end position="144"/>
    </location>
</feature>
<organism evidence="7 8">
    <name type="scientific">Sphingomonas morindae</name>
    <dbReference type="NCBI Taxonomy" id="1541170"/>
    <lineage>
        <taxon>Bacteria</taxon>
        <taxon>Pseudomonadati</taxon>
        <taxon>Pseudomonadota</taxon>
        <taxon>Alphaproteobacteria</taxon>
        <taxon>Sphingomonadales</taxon>
        <taxon>Sphingomonadaceae</taxon>
        <taxon>Sphingomonas</taxon>
    </lineage>
</organism>
<sequence>MALLMAGALCACSREARTLDADQPETAPGAHLDARAQAYAGNLYQAAQGGRYFTWYGCGACHGANARGVRALDDGRWVHGGRVVDIYRFIAAGHGEGGRIPAAQLWQIAGYLKSLDDTDPKLRRRQDLDQAAEPQGPRWTGPQR</sequence>
<dbReference type="RefSeq" id="WP_252166144.1">
    <property type="nucleotide sequence ID" value="NZ_CP084930.1"/>
</dbReference>
<keyword evidence="1 4" id="KW-0349">Heme</keyword>
<reference evidence="7" key="1">
    <citation type="journal article" date="2022" name="Toxins">
        <title>Genomic Analysis of Sphingopyxis sp. USTB-05 for Biodegrading Cyanobacterial Hepatotoxins.</title>
        <authorList>
            <person name="Liu C."/>
            <person name="Xu Q."/>
            <person name="Zhao Z."/>
            <person name="Zhang H."/>
            <person name="Liu X."/>
            <person name="Yin C."/>
            <person name="Liu Y."/>
            <person name="Yan H."/>
        </authorList>
    </citation>
    <scope>NUCLEOTIDE SEQUENCE</scope>
    <source>
        <strain evidence="7">NBD5</strain>
    </source>
</reference>
<dbReference type="EMBL" id="CP084930">
    <property type="protein sequence ID" value="USI72335.1"/>
    <property type="molecule type" value="Genomic_DNA"/>
</dbReference>
<evidence type="ECO:0000256" key="5">
    <source>
        <dbReference type="SAM" id="MobiDB-lite"/>
    </source>
</evidence>
<dbReference type="InterPro" id="IPR009056">
    <property type="entry name" value="Cyt_c-like_dom"/>
</dbReference>
<keyword evidence="8" id="KW-1185">Reference proteome</keyword>